<reference evidence="1" key="1">
    <citation type="submission" date="2020-05" db="EMBL/GenBank/DDBJ databases">
        <title>Mycena genomes resolve the evolution of fungal bioluminescence.</title>
        <authorList>
            <person name="Tsai I.J."/>
        </authorList>
    </citation>
    <scope>NUCLEOTIDE SEQUENCE</scope>
    <source>
        <strain evidence="1">160909Yilan</strain>
    </source>
</reference>
<sequence length="588" mass="66445">MTIVLGDNPNINHVLTVTVPLEAKKSVHAETYGLVDSKQEYRSARDLGLPPQHDVDIQGNHHIDASKFKFLDTTKNVLYFRYGFKPRVTSAVPYPGVNLTVSEIRRLLGDPQWEPALKSETDEDIFDDDVSLFWGYFSRARKLADIPAELYELRQQGSAALRPSPIQLHWETIGGTTYYFLSPKTQSGMTGAVVLHSAAAAIEVLRRDWIKMELVALNLADRGIPFNTFLPGSPPPSSSTSEPVVPPSYRGFGIRSTGFKATLSDYRIYESARNRIFRSRRGRRALMMGGIVARLANGIADLQSVCRVPTKSGDVDGCCIWDGLPTSPVWEDSFTQQEHDIICGLYEVETGLADNLRPDGKQKKFVSWWPPTSVWKSCSLEMGYWTPSCEEWFQSRLAEICSGNAQLHNRIEWKQILGMNQPQTNDRLAAEFLAENGTRIAAGPPQQSSRALHKPNAPSLQLRRSLIMKKRPNPFPSKPPVNLIETLKQPEVQQLTRQYWDLRRNITALALRGETIERDLRNLHVNDPSLYLTTSDLSRRLTTAERELTEERNRSCKADRILEDIRRECKTPTVIPLLLSTLSTFLED</sequence>
<organism evidence="1 2">
    <name type="scientific">Mycena sanguinolenta</name>
    <dbReference type="NCBI Taxonomy" id="230812"/>
    <lineage>
        <taxon>Eukaryota</taxon>
        <taxon>Fungi</taxon>
        <taxon>Dikarya</taxon>
        <taxon>Basidiomycota</taxon>
        <taxon>Agaricomycotina</taxon>
        <taxon>Agaricomycetes</taxon>
        <taxon>Agaricomycetidae</taxon>
        <taxon>Agaricales</taxon>
        <taxon>Marasmiineae</taxon>
        <taxon>Mycenaceae</taxon>
        <taxon>Mycena</taxon>
    </lineage>
</organism>
<evidence type="ECO:0000313" key="1">
    <source>
        <dbReference type="EMBL" id="KAF7377511.1"/>
    </source>
</evidence>
<dbReference type="OrthoDB" id="3270336at2759"/>
<accession>A0A8H6ZJH5</accession>
<proteinExistence type="predicted"/>
<dbReference type="Proteomes" id="UP000623467">
    <property type="component" value="Unassembled WGS sequence"/>
</dbReference>
<gene>
    <name evidence="1" type="ORF">MSAN_00173200</name>
</gene>
<comment type="caution">
    <text evidence="1">The sequence shown here is derived from an EMBL/GenBank/DDBJ whole genome shotgun (WGS) entry which is preliminary data.</text>
</comment>
<keyword evidence="2" id="KW-1185">Reference proteome</keyword>
<dbReference type="EMBL" id="JACAZH010000001">
    <property type="protein sequence ID" value="KAF7377511.1"/>
    <property type="molecule type" value="Genomic_DNA"/>
</dbReference>
<protein>
    <submittedName>
        <fullName evidence="1">Uncharacterized protein</fullName>
    </submittedName>
</protein>
<dbReference type="AlphaFoldDB" id="A0A8H6ZJH5"/>
<name>A0A8H6ZJH5_9AGAR</name>
<evidence type="ECO:0000313" key="2">
    <source>
        <dbReference type="Proteomes" id="UP000623467"/>
    </source>
</evidence>